<protein>
    <recommendedName>
        <fullName evidence="5">Pentatricopeptide repeat-containing protein</fullName>
    </recommendedName>
</protein>
<dbReference type="NCBIfam" id="TIGR00756">
    <property type="entry name" value="PPR"/>
    <property type="match status" value="1"/>
</dbReference>
<dbReference type="InterPro" id="IPR002885">
    <property type="entry name" value="PPR_rpt"/>
</dbReference>
<proteinExistence type="predicted"/>
<dbReference type="OrthoDB" id="786541at2759"/>
<dbReference type="EMBL" id="JAGGNH010000007">
    <property type="protein sequence ID" value="KAJ0968618.1"/>
    <property type="molecule type" value="Genomic_DNA"/>
</dbReference>
<name>A0A9D5C934_9LILI</name>
<sequence length="166" mass="18781">MVDAYVRAGKLGSALEVFYAMGDDKKNLISWNSIIGGYARSVDGIGIARELFDQMPARDNVSWNLMIDGYVKCGMMAEALKLFEEMPERDVIAWASVIKGYVEVGNIELGQHLFDEMGEGRDHWNIMITRLRKEWIIPMAPLGDYSSTISNFGRIHDGICIHKYIE</sequence>
<gene>
    <name evidence="3" type="ORF">J5N97_025535</name>
</gene>
<evidence type="ECO:0000256" key="2">
    <source>
        <dbReference type="PROSITE-ProRule" id="PRU00708"/>
    </source>
</evidence>
<dbReference type="PROSITE" id="PS51375">
    <property type="entry name" value="PPR"/>
    <property type="match status" value="1"/>
</dbReference>
<dbReference type="InterPro" id="IPR046960">
    <property type="entry name" value="PPR_At4g14850-like_plant"/>
</dbReference>
<reference evidence="3" key="1">
    <citation type="submission" date="2021-03" db="EMBL/GenBank/DDBJ databases">
        <authorList>
            <person name="Li Z."/>
            <person name="Yang C."/>
        </authorList>
    </citation>
    <scope>NUCLEOTIDE SEQUENCE</scope>
    <source>
        <strain evidence="3">Dzin_1.0</strain>
        <tissue evidence="3">Leaf</tissue>
    </source>
</reference>
<dbReference type="InterPro" id="IPR011990">
    <property type="entry name" value="TPR-like_helical_dom_sf"/>
</dbReference>
<keyword evidence="4" id="KW-1185">Reference proteome</keyword>
<dbReference type="GO" id="GO:0009451">
    <property type="term" value="P:RNA modification"/>
    <property type="evidence" value="ECO:0007669"/>
    <property type="project" value="InterPro"/>
</dbReference>
<dbReference type="PANTHER" id="PTHR47926">
    <property type="entry name" value="PENTATRICOPEPTIDE REPEAT-CONTAINING PROTEIN"/>
    <property type="match status" value="1"/>
</dbReference>
<dbReference type="AlphaFoldDB" id="A0A9D5C934"/>
<dbReference type="GO" id="GO:0048731">
    <property type="term" value="P:system development"/>
    <property type="evidence" value="ECO:0007669"/>
    <property type="project" value="UniProtKB-ARBA"/>
</dbReference>
<organism evidence="3 4">
    <name type="scientific">Dioscorea zingiberensis</name>
    <dbReference type="NCBI Taxonomy" id="325984"/>
    <lineage>
        <taxon>Eukaryota</taxon>
        <taxon>Viridiplantae</taxon>
        <taxon>Streptophyta</taxon>
        <taxon>Embryophyta</taxon>
        <taxon>Tracheophyta</taxon>
        <taxon>Spermatophyta</taxon>
        <taxon>Magnoliopsida</taxon>
        <taxon>Liliopsida</taxon>
        <taxon>Dioscoreales</taxon>
        <taxon>Dioscoreaceae</taxon>
        <taxon>Dioscorea</taxon>
    </lineage>
</organism>
<evidence type="ECO:0000313" key="4">
    <source>
        <dbReference type="Proteomes" id="UP001085076"/>
    </source>
</evidence>
<dbReference type="Gene3D" id="1.25.40.10">
    <property type="entry name" value="Tetratricopeptide repeat domain"/>
    <property type="match status" value="1"/>
</dbReference>
<dbReference type="FunFam" id="1.25.40.10:FF:000125">
    <property type="entry name" value="Pentatricopeptide repeat-containing protein"/>
    <property type="match status" value="1"/>
</dbReference>
<dbReference type="Pfam" id="PF01535">
    <property type="entry name" value="PPR"/>
    <property type="match status" value="4"/>
</dbReference>
<feature type="repeat" description="PPR" evidence="2">
    <location>
        <begin position="59"/>
        <end position="93"/>
    </location>
</feature>
<dbReference type="GO" id="GO:0003723">
    <property type="term" value="F:RNA binding"/>
    <property type="evidence" value="ECO:0007669"/>
    <property type="project" value="InterPro"/>
</dbReference>
<dbReference type="PANTHER" id="PTHR47926:SF347">
    <property type="entry name" value="PENTATRICOPEPTIDE REPEAT-CONTAINING PROTEIN"/>
    <property type="match status" value="1"/>
</dbReference>
<accession>A0A9D5C934</accession>
<evidence type="ECO:0000256" key="1">
    <source>
        <dbReference type="ARBA" id="ARBA00022737"/>
    </source>
</evidence>
<comment type="caution">
    <text evidence="3">The sequence shown here is derived from an EMBL/GenBank/DDBJ whole genome shotgun (WGS) entry which is preliminary data.</text>
</comment>
<keyword evidence="1" id="KW-0677">Repeat</keyword>
<dbReference type="Proteomes" id="UP001085076">
    <property type="component" value="Miscellaneous, Linkage group lg07"/>
</dbReference>
<evidence type="ECO:0008006" key="5">
    <source>
        <dbReference type="Google" id="ProtNLM"/>
    </source>
</evidence>
<evidence type="ECO:0000313" key="3">
    <source>
        <dbReference type="EMBL" id="KAJ0968618.1"/>
    </source>
</evidence>
<reference evidence="3" key="2">
    <citation type="journal article" date="2022" name="Hortic Res">
        <title>The genome of Dioscorea zingiberensis sheds light on the biosynthesis, origin and evolution of the medicinally important diosgenin saponins.</title>
        <authorList>
            <person name="Li Y."/>
            <person name="Tan C."/>
            <person name="Li Z."/>
            <person name="Guo J."/>
            <person name="Li S."/>
            <person name="Chen X."/>
            <person name="Wang C."/>
            <person name="Dai X."/>
            <person name="Yang H."/>
            <person name="Song W."/>
            <person name="Hou L."/>
            <person name="Xu J."/>
            <person name="Tong Z."/>
            <person name="Xu A."/>
            <person name="Yuan X."/>
            <person name="Wang W."/>
            <person name="Yang Q."/>
            <person name="Chen L."/>
            <person name="Sun Z."/>
            <person name="Wang K."/>
            <person name="Pan B."/>
            <person name="Chen J."/>
            <person name="Bao Y."/>
            <person name="Liu F."/>
            <person name="Qi X."/>
            <person name="Gang D.R."/>
            <person name="Wen J."/>
            <person name="Li J."/>
        </authorList>
    </citation>
    <scope>NUCLEOTIDE SEQUENCE</scope>
    <source>
        <strain evidence="3">Dzin_1.0</strain>
    </source>
</reference>